<dbReference type="Gene3D" id="1.10.1270.10">
    <property type="entry name" value="TrpR-like"/>
    <property type="match status" value="1"/>
</dbReference>
<name>A0A840UU38_9FIRM</name>
<dbReference type="GO" id="GO:0003700">
    <property type="term" value="F:DNA-binding transcription factor activity"/>
    <property type="evidence" value="ECO:0007669"/>
    <property type="project" value="InterPro"/>
</dbReference>
<evidence type="ECO:0000313" key="2">
    <source>
        <dbReference type="Proteomes" id="UP000559117"/>
    </source>
</evidence>
<dbReference type="InterPro" id="IPR010921">
    <property type="entry name" value="Trp_repressor/repl_initiator"/>
</dbReference>
<dbReference type="AlphaFoldDB" id="A0A840UU38"/>
<dbReference type="Pfam" id="PF01371">
    <property type="entry name" value="Trp_repressor"/>
    <property type="match status" value="1"/>
</dbReference>
<protein>
    <submittedName>
        <fullName evidence="1">TrpR-related protein YerC/YecD</fullName>
    </submittedName>
</protein>
<dbReference type="NCBIfam" id="TIGR02531">
    <property type="entry name" value="yecD_yerC"/>
    <property type="match status" value="1"/>
</dbReference>
<evidence type="ECO:0000313" key="1">
    <source>
        <dbReference type="EMBL" id="MBB5336334.1"/>
    </source>
</evidence>
<dbReference type="PANTHER" id="PTHR40080">
    <property type="entry name" value="LMO1763 PROTEIN"/>
    <property type="match status" value="1"/>
</dbReference>
<sequence length="108" mass="12156">MSNPKLKDDLNDHLCEAVLSLENIEECYQFFEDICTVSEIKSMAQRLEVAAMLRKGHIYEEIVERTGASTATISRVKRCLNYGADGYNIVLDRLGVQKDSEAKNGGRK</sequence>
<dbReference type="GO" id="GO:0043565">
    <property type="term" value="F:sequence-specific DNA binding"/>
    <property type="evidence" value="ECO:0007669"/>
    <property type="project" value="InterPro"/>
</dbReference>
<reference evidence="1 2" key="1">
    <citation type="submission" date="2020-08" db="EMBL/GenBank/DDBJ databases">
        <title>Genomic Encyclopedia of Type Strains, Phase IV (KMG-IV): sequencing the most valuable type-strain genomes for metagenomic binning, comparative biology and taxonomic classification.</title>
        <authorList>
            <person name="Goeker M."/>
        </authorList>
    </citation>
    <scope>NUCLEOTIDE SEQUENCE [LARGE SCALE GENOMIC DNA]</scope>
    <source>
        <strain evidence="1 2">DSM 24661</strain>
    </source>
</reference>
<dbReference type="InterPro" id="IPR000831">
    <property type="entry name" value="Trp_repress"/>
</dbReference>
<gene>
    <name evidence="1" type="ORF">HNR32_001482</name>
</gene>
<dbReference type="PIRSF" id="PIRSF012508">
    <property type="entry name" value="YerC"/>
    <property type="match status" value="1"/>
</dbReference>
<organism evidence="1 2">
    <name type="scientific">Pectinatus brassicae</name>
    <dbReference type="NCBI Taxonomy" id="862415"/>
    <lineage>
        <taxon>Bacteria</taxon>
        <taxon>Bacillati</taxon>
        <taxon>Bacillota</taxon>
        <taxon>Negativicutes</taxon>
        <taxon>Selenomonadales</taxon>
        <taxon>Selenomonadaceae</taxon>
        <taxon>Pectinatus</taxon>
    </lineage>
</organism>
<keyword evidence="2" id="KW-1185">Reference proteome</keyword>
<dbReference type="InterPro" id="IPR013368">
    <property type="entry name" value="YecD_YerC"/>
</dbReference>
<comment type="caution">
    <text evidence="1">The sequence shown here is derived from an EMBL/GenBank/DDBJ whole genome shotgun (WGS) entry which is preliminary data.</text>
</comment>
<proteinExistence type="predicted"/>
<dbReference type="Proteomes" id="UP000559117">
    <property type="component" value="Unassembled WGS sequence"/>
</dbReference>
<dbReference type="InterPro" id="IPR038116">
    <property type="entry name" value="TrpR-like_sf"/>
</dbReference>
<dbReference type="EMBL" id="JACHFH010000016">
    <property type="protein sequence ID" value="MBB5336334.1"/>
    <property type="molecule type" value="Genomic_DNA"/>
</dbReference>
<dbReference type="PANTHER" id="PTHR40080:SF1">
    <property type="entry name" value="TRPR-LIKE PROTEIN YERC_YECD"/>
    <property type="match status" value="1"/>
</dbReference>
<dbReference type="RefSeq" id="WP_183861175.1">
    <property type="nucleotide sequence ID" value="NZ_JACHFH010000016.1"/>
</dbReference>
<accession>A0A840UU38</accession>
<dbReference type="SUPFAM" id="SSF48295">
    <property type="entry name" value="TrpR-like"/>
    <property type="match status" value="1"/>
</dbReference>